<dbReference type="GO" id="GO:0016829">
    <property type="term" value="F:lyase activity"/>
    <property type="evidence" value="ECO:0007669"/>
    <property type="project" value="InterPro"/>
</dbReference>
<dbReference type="InterPro" id="IPR028978">
    <property type="entry name" value="Chorismate_lyase_/UTRA_dom_sf"/>
</dbReference>
<dbReference type="InterPro" id="IPR013785">
    <property type="entry name" value="Aldolase_TIM"/>
</dbReference>
<dbReference type="Proteomes" id="UP000291469">
    <property type="component" value="Chromosome"/>
</dbReference>
<evidence type="ECO:0000256" key="1">
    <source>
        <dbReference type="ARBA" id="ARBA00023015"/>
    </source>
</evidence>
<evidence type="ECO:0000259" key="5">
    <source>
        <dbReference type="PROSITE" id="PS50949"/>
    </source>
</evidence>
<dbReference type="GO" id="GO:0003677">
    <property type="term" value="F:DNA binding"/>
    <property type="evidence" value="ECO:0007669"/>
    <property type="project" value="UniProtKB-KW"/>
</dbReference>
<dbReference type="Pfam" id="PF07702">
    <property type="entry name" value="UTRA"/>
    <property type="match status" value="1"/>
</dbReference>
<dbReference type="InterPro" id="IPR036390">
    <property type="entry name" value="WH_DNA-bd_sf"/>
</dbReference>
<keyword evidence="3" id="KW-0804">Transcription</keyword>
<dbReference type="InterPro" id="IPR000887">
    <property type="entry name" value="Aldlse_KDPG_KHG"/>
</dbReference>
<evidence type="ECO:0000256" key="3">
    <source>
        <dbReference type="ARBA" id="ARBA00023163"/>
    </source>
</evidence>
<feature type="domain" description="HTH gntR-type" evidence="5">
    <location>
        <begin position="10"/>
        <end position="78"/>
    </location>
</feature>
<reference evidence="6 7" key="1">
    <citation type="submission" date="2019-01" db="EMBL/GenBank/DDBJ databases">
        <title>Egibacter rhizosphaerae EGI 80759T.</title>
        <authorList>
            <person name="Chen D.-D."/>
            <person name="Tian Y."/>
            <person name="Jiao J.-Y."/>
            <person name="Zhang X.-T."/>
            <person name="Zhang Y.-G."/>
            <person name="Zhang Y."/>
            <person name="Xiao M."/>
            <person name="Shu W.-S."/>
            <person name="Li W.-J."/>
        </authorList>
    </citation>
    <scope>NUCLEOTIDE SEQUENCE [LARGE SCALE GENOMIC DNA]</scope>
    <source>
        <strain evidence="6 7">EGI 80759</strain>
    </source>
</reference>
<dbReference type="CDD" id="cd00452">
    <property type="entry name" value="KDPG_aldolase"/>
    <property type="match status" value="1"/>
</dbReference>
<dbReference type="InterPro" id="IPR000524">
    <property type="entry name" value="Tscrpt_reg_HTH_GntR"/>
</dbReference>
<dbReference type="SUPFAM" id="SSF46785">
    <property type="entry name" value="Winged helix' DNA-binding domain"/>
    <property type="match status" value="1"/>
</dbReference>
<keyword evidence="1" id="KW-0805">Transcription regulation</keyword>
<dbReference type="Gene3D" id="3.20.20.70">
    <property type="entry name" value="Aldolase class I"/>
    <property type="match status" value="1"/>
</dbReference>
<accession>A0A411YHQ7</accession>
<dbReference type="PANTHER" id="PTHR44846">
    <property type="entry name" value="MANNOSYL-D-GLYCERATE TRANSPORT/METABOLISM SYSTEM REPRESSOR MNGR-RELATED"/>
    <property type="match status" value="1"/>
</dbReference>
<dbReference type="Gene3D" id="3.40.1410.10">
    <property type="entry name" value="Chorismate lyase-like"/>
    <property type="match status" value="1"/>
</dbReference>
<dbReference type="InterPro" id="IPR011663">
    <property type="entry name" value="UTRA"/>
</dbReference>
<evidence type="ECO:0000313" key="7">
    <source>
        <dbReference type="Proteomes" id="UP000291469"/>
    </source>
</evidence>
<dbReference type="RefSeq" id="WP_131155644.1">
    <property type="nucleotide sequence ID" value="NZ_CP036402.1"/>
</dbReference>
<evidence type="ECO:0000256" key="4">
    <source>
        <dbReference type="SAM" id="MobiDB-lite"/>
    </source>
</evidence>
<dbReference type="GO" id="GO:0045892">
    <property type="term" value="P:negative regulation of DNA-templated transcription"/>
    <property type="evidence" value="ECO:0007669"/>
    <property type="project" value="TreeGrafter"/>
</dbReference>
<dbReference type="SUPFAM" id="SSF64288">
    <property type="entry name" value="Chorismate lyase-like"/>
    <property type="match status" value="1"/>
</dbReference>
<dbReference type="GO" id="GO:0003700">
    <property type="term" value="F:DNA-binding transcription factor activity"/>
    <property type="evidence" value="ECO:0007669"/>
    <property type="project" value="InterPro"/>
</dbReference>
<dbReference type="EMBL" id="CP036402">
    <property type="protein sequence ID" value="QBI20649.1"/>
    <property type="molecule type" value="Genomic_DNA"/>
</dbReference>
<dbReference type="PRINTS" id="PR00035">
    <property type="entry name" value="HTHGNTR"/>
</dbReference>
<dbReference type="SUPFAM" id="SSF51569">
    <property type="entry name" value="Aldolase"/>
    <property type="match status" value="1"/>
</dbReference>
<protein>
    <submittedName>
        <fullName evidence="6">UTRA domain-containing protein</fullName>
    </submittedName>
</protein>
<dbReference type="InterPro" id="IPR050679">
    <property type="entry name" value="Bact_HTH_transcr_reg"/>
</dbReference>
<proteinExistence type="predicted"/>
<dbReference type="SMART" id="SM00866">
    <property type="entry name" value="UTRA"/>
    <property type="match status" value="1"/>
</dbReference>
<dbReference type="PANTHER" id="PTHR44846:SF1">
    <property type="entry name" value="MANNOSYL-D-GLYCERATE TRANSPORT_METABOLISM SYSTEM REPRESSOR MNGR-RELATED"/>
    <property type="match status" value="1"/>
</dbReference>
<gene>
    <name evidence="6" type="ORF">ER308_14505</name>
</gene>
<dbReference type="Pfam" id="PF00392">
    <property type="entry name" value="GntR"/>
    <property type="match status" value="1"/>
</dbReference>
<feature type="region of interest" description="Disordered" evidence="4">
    <location>
        <begin position="243"/>
        <end position="262"/>
    </location>
</feature>
<name>A0A411YHQ7_9ACTN</name>
<dbReference type="OrthoDB" id="3194402at2"/>
<dbReference type="KEGG" id="erz:ER308_14505"/>
<sequence length="510" mass="54215">MSAIDRESPLPLYHQLERVLRDAIEQGEYAPGELLPSESEICRRYDVSRSVVRQTLTNLAHAGLVHTERGRGTFVAERKVPEHFVQRTAGLFRDLAGRGFDMQTRVLGQELVELPLAVQEFLGVPRGLRIERCRLVEGKTMMYVLSYIPEGRCPGLEHDDLDDRSLYEHIEATYGLRVARGRRSVEAAAVDERVADILDVAPGAPVLVLRSQTYADDGRPFEVFEAWHRADRTRFEIDIAPEGEAVPVRHSPTGDAAGQPSSVDGLGDFLAGGLHLASAAESGRLLGVEVGVCPSADALVDRLRAERLVAVLRAPHYAQPAGVARALESGGVSIVEFTFTGENALESIEAARSASDRILVGAGSVFTLAQARSAVEAGAQFVVSPVGVPEAASASLGVPVMSSGLTPSEVHAAAARTEAPVKLFPASVGGPGYVRALTEPMPDIALVPSGGVTVDNAVDYLEAGALAVHAGGALAPRAALVDGDVSAIEARADRFVRALHGYRTRQEIGG</sequence>
<dbReference type="PROSITE" id="PS50949">
    <property type="entry name" value="HTH_GNTR"/>
    <property type="match status" value="1"/>
</dbReference>
<dbReference type="AlphaFoldDB" id="A0A411YHQ7"/>
<keyword evidence="7" id="KW-1185">Reference proteome</keyword>
<keyword evidence="2" id="KW-0238">DNA-binding</keyword>
<dbReference type="SMART" id="SM00345">
    <property type="entry name" value="HTH_GNTR"/>
    <property type="match status" value="1"/>
</dbReference>
<dbReference type="InterPro" id="IPR036388">
    <property type="entry name" value="WH-like_DNA-bd_sf"/>
</dbReference>
<dbReference type="Pfam" id="PF01081">
    <property type="entry name" value="Aldolase"/>
    <property type="match status" value="1"/>
</dbReference>
<organism evidence="6 7">
    <name type="scientific">Egibacter rhizosphaerae</name>
    <dbReference type="NCBI Taxonomy" id="1670831"/>
    <lineage>
        <taxon>Bacteria</taxon>
        <taxon>Bacillati</taxon>
        <taxon>Actinomycetota</taxon>
        <taxon>Nitriliruptoria</taxon>
        <taxon>Egibacterales</taxon>
        <taxon>Egibacteraceae</taxon>
        <taxon>Egibacter</taxon>
    </lineage>
</organism>
<evidence type="ECO:0000313" key="6">
    <source>
        <dbReference type="EMBL" id="QBI20649.1"/>
    </source>
</evidence>
<dbReference type="CDD" id="cd07377">
    <property type="entry name" value="WHTH_GntR"/>
    <property type="match status" value="1"/>
</dbReference>
<dbReference type="Gene3D" id="1.10.10.10">
    <property type="entry name" value="Winged helix-like DNA-binding domain superfamily/Winged helix DNA-binding domain"/>
    <property type="match status" value="1"/>
</dbReference>
<evidence type="ECO:0000256" key="2">
    <source>
        <dbReference type="ARBA" id="ARBA00023125"/>
    </source>
</evidence>